<reference evidence="1 2" key="1">
    <citation type="submission" date="2023-10" db="EMBL/GenBank/DDBJ databases">
        <title>Draft genome sequence of Xylaria bambusicola isolate GMP-LS, the root and basal stem rot pathogen of sugarcane in Indonesia.</title>
        <authorList>
            <person name="Selvaraj P."/>
            <person name="Muralishankar V."/>
            <person name="Muruganantham S."/>
            <person name="Sp S."/>
            <person name="Haryani S."/>
            <person name="Lau K.J.X."/>
            <person name="Naqvi N.I."/>
        </authorList>
    </citation>
    <scope>NUCLEOTIDE SEQUENCE [LARGE SCALE GENOMIC DNA]</scope>
    <source>
        <strain evidence="1">GMP-LS</strain>
    </source>
</reference>
<name>A0AAN7UW38_9PEZI</name>
<dbReference type="Proteomes" id="UP001305414">
    <property type="component" value="Unassembled WGS sequence"/>
</dbReference>
<comment type="caution">
    <text evidence="1">The sequence shown here is derived from an EMBL/GenBank/DDBJ whole genome shotgun (WGS) entry which is preliminary data.</text>
</comment>
<dbReference type="AlphaFoldDB" id="A0AAN7UW38"/>
<organism evidence="1 2">
    <name type="scientific">Xylaria bambusicola</name>
    <dbReference type="NCBI Taxonomy" id="326684"/>
    <lineage>
        <taxon>Eukaryota</taxon>
        <taxon>Fungi</taxon>
        <taxon>Dikarya</taxon>
        <taxon>Ascomycota</taxon>
        <taxon>Pezizomycotina</taxon>
        <taxon>Sordariomycetes</taxon>
        <taxon>Xylariomycetidae</taxon>
        <taxon>Xylariales</taxon>
        <taxon>Xylariaceae</taxon>
        <taxon>Xylaria</taxon>
    </lineage>
</organism>
<gene>
    <name evidence="1" type="ORF">RRF57_011121</name>
</gene>
<keyword evidence="2" id="KW-1185">Reference proteome</keyword>
<evidence type="ECO:0000313" key="1">
    <source>
        <dbReference type="EMBL" id="KAK5635409.1"/>
    </source>
</evidence>
<accession>A0AAN7UW38</accession>
<protein>
    <submittedName>
        <fullName evidence="1">Uncharacterized protein</fullName>
    </submittedName>
</protein>
<evidence type="ECO:0000313" key="2">
    <source>
        <dbReference type="Proteomes" id="UP001305414"/>
    </source>
</evidence>
<proteinExistence type="predicted"/>
<dbReference type="EMBL" id="JAWHQM010000052">
    <property type="protein sequence ID" value="KAK5635409.1"/>
    <property type="molecule type" value="Genomic_DNA"/>
</dbReference>
<sequence length="110" mass="12025">MSLVRPVIMQYPSSSSNPSSPECIHKTPNSSRFIALAVCSLSFQYPFWSKYPAKQTSPRWPMGTIFPSASTILADVCGSTWPTVVSCFSIESDRLVMNATGDVSVIPSRC</sequence>